<sequence>MHKTTHPCDATHPPPPPHKNDVVSIPIPIIPSLQPYRNNHDPHHHRNRLISPPFMVTTTVTAAASSWLRNGRIRYLFLFLCSPLLLVLLLVSLPFLCAAEVCLRGRFWRKLFHDSEDGGDRLRWCEEGCCNGEEEKGLLHRYLEDQLFLVGSMYDCGNNNDEDEHGKEDDSRRIQDIENLGSSSSSRIPLLR</sequence>
<dbReference type="AlphaFoldDB" id="A0A6A5LUU4"/>
<accession>A0A6A5LUU4</accession>
<proteinExistence type="predicted"/>
<gene>
    <name evidence="1" type="ORF">Lalb_Chr25g0282901</name>
</gene>
<dbReference type="EMBL" id="WOCE01000025">
    <property type="protein sequence ID" value="KAE9584860.1"/>
    <property type="molecule type" value="Genomic_DNA"/>
</dbReference>
<protein>
    <submittedName>
        <fullName evidence="1">Uncharacterized protein</fullName>
    </submittedName>
</protein>
<dbReference type="OrthoDB" id="1723207at2759"/>
<dbReference type="PANTHER" id="PTHR36322">
    <property type="entry name" value="TRANSMEMBRANE PROTEIN"/>
    <property type="match status" value="1"/>
</dbReference>
<name>A0A6A5LUU4_LUPAL</name>
<evidence type="ECO:0000313" key="2">
    <source>
        <dbReference type="Proteomes" id="UP000447434"/>
    </source>
</evidence>
<keyword evidence="2" id="KW-1185">Reference proteome</keyword>
<comment type="caution">
    <text evidence="1">The sequence shown here is derived from an EMBL/GenBank/DDBJ whole genome shotgun (WGS) entry which is preliminary data.</text>
</comment>
<dbReference type="Proteomes" id="UP000447434">
    <property type="component" value="Chromosome 25"/>
</dbReference>
<dbReference type="PANTHER" id="PTHR36322:SF3">
    <property type="entry name" value="TRANSMEMBRANE PROTEIN"/>
    <property type="match status" value="1"/>
</dbReference>
<organism evidence="1 2">
    <name type="scientific">Lupinus albus</name>
    <name type="common">White lupine</name>
    <name type="synonym">Lupinus termis</name>
    <dbReference type="NCBI Taxonomy" id="3870"/>
    <lineage>
        <taxon>Eukaryota</taxon>
        <taxon>Viridiplantae</taxon>
        <taxon>Streptophyta</taxon>
        <taxon>Embryophyta</taxon>
        <taxon>Tracheophyta</taxon>
        <taxon>Spermatophyta</taxon>
        <taxon>Magnoliopsida</taxon>
        <taxon>eudicotyledons</taxon>
        <taxon>Gunneridae</taxon>
        <taxon>Pentapetalae</taxon>
        <taxon>rosids</taxon>
        <taxon>fabids</taxon>
        <taxon>Fabales</taxon>
        <taxon>Fabaceae</taxon>
        <taxon>Papilionoideae</taxon>
        <taxon>50 kb inversion clade</taxon>
        <taxon>genistoids sensu lato</taxon>
        <taxon>core genistoids</taxon>
        <taxon>Genisteae</taxon>
        <taxon>Lupinus</taxon>
    </lineage>
</organism>
<evidence type="ECO:0000313" key="1">
    <source>
        <dbReference type="EMBL" id="KAE9584860.1"/>
    </source>
</evidence>
<reference evidence="2" key="1">
    <citation type="journal article" date="2020" name="Nat. Commun.">
        <title>Genome sequence of the cluster root forming white lupin.</title>
        <authorList>
            <person name="Hufnagel B."/>
            <person name="Marques A."/>
            <person name="Soriano A."/>
            <person name="Marques L."/>
            <person name="Divol F."/>
            <person name="Doumas P."/>
            <person name="Sallet E."/>
            <person name="Mancinotti D."/>
            <person name="Carrere S."/>
            <person name="Marande W."/>
            <person name="Arribat S."/>
            <person name="Keller J."/>
            <person name="Huneau C."/>
            <person name="Blein T."/>
            <person name="Aime D."/>
            <person name="Laguerre M."/>
            <person name="Taylor J."/>
            <person name="Schubert V."/>
            <person name="Nelson M."/>
            <person name="Geu-Flores F."/>
            <person name="Crespi M."/>
            <person name="Gallardo-Guerrero K."/>
            <person name="Delaux P.-M."/>
            <person name="Salse J."/>
            <person name="Berges H."/>
            <person name="Guyot R."/>
            <person name="Gouzy J."/>
            <person name="Peret B."/>
        </authorList>
    </citation>
    <scope>NUCLEOTIDE SEQUENCE [LARGE SCALE GENOMIC DNA]</scope>
    <source>
        <strain evidence="2">cv. Amiga</strain>
    </source>
</reference>